<reference evidence="6 7" key="1">
    <citation type="journal article" date="2014" name="PLoS Genet.">
        <title>Analysis of the genome and transcriptome of Cryptococcus neoformans var. grubii reveals complex RNA expression and microevolution leading to virulence attenuation.</title>
        <authorList>
            <person name="Janbon G."/>
            <person name="Ormerod K.L."/>
            <person name="Paulet D."/>
            <person name="Byrnes E.J.III."/>
            <person name="Yadav V."/>
            <person name="Chatterjee G."/>
            <person name="Mullapudi N."/>
            <person name="Hon C.C."/>
            <person name="Billmyre R.B."/>
            <person name="Brunel F."/>
            <person name="Bahn Y.S."/>
            <person name="Chen W."/>
            <person name="Chen Y."/>
            <person name="Chow E.W."/>
            <person name="Coppee J.Y."/>
            <person name="Floyd-Averette A."/>
            <person name="Gaillardin C."/>
            <person name="Gerik K.J."/>
            <person name="Goldberg J."/>
            <person name="Gonzalez-Hilarion S."/>
            <person name="Gujja S."/>
            <person name="Hamlin J.L."/>
            <person name="Hsueh Y.P."/>
            <person name="Ianiri G."/>
            <person name="Jones S."/>
            <person name="Kodira C.D."/>
            <person name="Kozubowski L."/>
            <person name="Lam W."/>
            <person name="Marra M."/>
            <person name="Mesner L.D."/>
            <person name="Mieczkowski P.A."/>
            <person name="Moyrand F."/>
            <person name="Nielsen K."/>
            <person name="Proux C."/>
            <person name="Rossignol T."/>
            <person name="Schein J.E."/>
            <person name="Sun S."/>
            <person name="Wollschlaeger C."/>
            <person name="Wood I.A."/>
            <person name="Zeng Q."/>
            <person name="Neuveglise C."/>
            <person name="Newlon C.S."/>
            <person name="Perfect J.R."/>
            <person name="Lodge J.K."/>
            <person name="Idnurm A."/>
            <person name="Stajich J.E."/>
            <person name="Kronstad J.W."/>
            <person name="Sanyal K."/>
            <person name="Heitman J."/>
            <person name="Fraser J.A."/>
            <person name="Cuomo C.A."/>
            <person name="Dietrich F.S."/>
        </authorList>
    </citation>
    <scope>NUCLEOTIDE SEQUENCE [LARGE SCALE GENOMIC DNA]</scope>
    <source>
        <strain evidence="7">H99 / ATCC 208821 / CBS 10515 / FGSC 9487</strain>
    </source>
</reference>
<proteinExistence type="inferred from homology"/>
<dbReference type="EMBL" id="CP003827">
    <property type="protein sequence ID" value="AFR96615.1"/>
    <property type="molecule type" value="Genomic_DNA"/>
</dbReference>
<evidence type="ECO:0000313" key="7">
    <source>
        <dbReference type="Proteomes" id="UP000010091"/>
    </source>
</evidence>
<dbReference type="Gene3D" id="2.40.160.210">
    <property type="entry name" value="Acyl-CoA thioesterase, double hotdog domain"/>
    <property type="match status" value="1"/>
</dbReference>
<keyword evidence="2" id="KW-0378">Hydrolase</keyword>
<evidence type="ECO:0000256" key="3">
    <source>
        <dbReference type="SAM" id="MobiDB-lite"/>
    </source>
</evidence>
<evidence type="ECO:0000256" key="2">
    <source>
        <dbReference type="ARBA" id="ARBA00022801"/>
    </source>
</evidence>
<evidence type="ECO:0000256" key="1">
    <source>
        <dbReference type="ARBA" id="ARBA00006538"/>
    </source>
</evidence>
<feature type="compositionally biased region" description="Polar residues" evidence="3">
    <location>
        <begin position="121"/>
        <end position="130"/>
    </location>
</feature>
<dbReference type="FunFam" id="2.40.160.210:FF:000010">
    <property type="entry name" value="AP005220 putative acyl-CoA thiolesterase"/>
    <property type="match status" value="1"/>
</dbReference>
<dbReference type="KEGG" id="cng:CNAG_03393"/>
<name>J9VY27_CRYN9</name>
<dbReference type="GO" id="GO:0005782">
    <property type="term" value="C:peroxisomal matrix"/>
    <property type="evidence" value="ECO:0007669"/>
    <property type="project" value="UniProtKB-SubCell"/>
</dbReference>
<dbReference type="GO" id="GO:0009062">
    <property type="term" value="P:fatty acid catabolic process"/>
    <property type="evidence" value="ECO:0007669"/>
    <property type="project" value="TreeGrafter"/>
</dbReference>
<dbReference type="CDD" id="cd03445">
    <property type="entry name" value="Thioesterase_II_repeat2"/>
    <property type="match status" value="1"/>
</dbReference>
<feature type="domain" description="Acyl-CoA thioesterase-like N-terminal HotDog" evidence="4">
    <location>
        <begin position="27"/>
        <end position="109"/>
    </location>
</feature>
<dbReference type="InterPro" id="IPR003703">
    <property type="entry name" value="Acyl_CoA_thio"/>
</dbReference>
<dbReference type="PANTHER" id="PTHR11066:SF34">
    <property type="entry name" value="ACYL-COENZYME A THIOESTERASE 8"/>
    <property type="match status" value="1"/>
</dbReference>
<organism evidence="6 7">
    <name type="scientific">Cryptococcus neoformans (strain H99 / ATCC 208821 / CBS 10515 / FGSC 9487)</name>
    <name type="common">Cryptococcus neoformans var. grubii serotype A</name>
    <dbReference type="NCBI Taxonomy" id="235443"/>
    <lineage>
        <taxon>Eukaryota</taxon>
        <taxon>Fungi</taxon>
        <taxon>Dikarya</taxon>
        <taxon>Basidiomycota</taxon>
        <taxon>Agaricomycotina</taxon>
        <taxon>Tremellomycetes</taxon>
        <taxon>Tremellales</taxon>
        <taxon>Cryptococcaceae</taxon>
        <taxon>Cryptococcus</taxon>
        <taxon>Cryptococcus neoformans species complex</taxon>
    </lineage>
</organism>
<dbReference type="GO" id="GO:0006637">
    <property type="term" value="P:acyl-CoA metabolic process"/>
    <property type="evidence" value="ECO:0007669"/>
    <property type="project" value="InterPro"/>
</dbReference>
<dbReference type="VEuPathDB" id="FungiDB:CNAG_03393"/>
<dbReference type="HOGENOM" id="CLU_032690_3_0_1"/>
<dbReference type="AlphaFoldDB" id="J9VY27"/>
<sequence>MGEQLANHVTVTPHTIKPLTYLSQNLWVPSGARGVFGGQILAQAIMAATSSISSPLGLHSAHCYFLLPAQRDPEIEYRVEKLSDARSYSSRLVKAWQGEKEIFVLMASYALPPNPLPSDFGKNNDNNPSKDGSKHSLAFSVDPPIQTPLGSRKVLPKFELPFPDDMLPPSDCEEDADFLERWIRERESKNKKVWEKKFFEEYIQERKSSPVSIARARRASTQNDIATLPQVRMSWLRIKSVGPDRLNEEVVKAMIAYMSDFQFIGTTARSVGLNQNSNPRLGMLASLDHVIHFYPFPDTFDPSAPLLHVMEAQAANLSSGRGIARGRIYTHDGHLIAVTGQEGVVRAEGKGGKRKGLIEGGMDEADVRKNDAKAKL</sequence>
<evidence type="ECO:0000259" key="5">
    <source>
        <dbReference type="Pfam" id="PF20789"/>
    </source>
</evidence>
<dbReference type="InterPro" id="IPR049449">
    <property type="entry name" value="TesB_ACOT8-like_N"/>
</dbReference>
<dbReference type="InterPro" id="IPR042171">
    <property type="entry name" value="Acyl-CoA_hotdog"/>
</dbReference>
<feature type="region of interest" description="Disordered" evidence="3">
    <location>
        <begin position="116"/>
        <end position="141"/>
    </location>
</feature>
<comment type="similarity">
    <text evidence="1">Belongs to the C/M/P thioester hydrolase family.</text>
</comment>
<dbReference type="CDD" id="cd03444">
    <property type="entry name" value="Thioesterase_II_repeat1"/>
    <property type="match status" value="1"/>
</dbReference>
<dbReference type="PANTHER" id="PTHR11066">
    <property type="entry name" value="ACYL-COA THIOESTERASE"/>
    <property type="match status" value="1"/>
</dbReference>
<keyword evidence="7" id="KW-1185">Reference proteome</keyword>
<dbReference type="GeneID" id="23886901"/>
<evidence type="ECO:0000259" key="4">
    <source>
        <dbReference type="Pfam" id="PF13622"/>
    </source>
</evidence>
<dbReference type="InterPro" id="IPR049450">
    <property type="entry name" value="ACOT8-like_C"/>
</dbReference>
<dbReference type="Proteomes" id="UP000010091">
    <property type="component" value="Chromosome 8"/>
</dbReference>
<evidence type="ECO:0000313" key="6">
    <source>
        <dbReference type="EMBL" id="AFR96615.1"/>
    </source>
</evidence>
<dbReference type="SUPFAM" id="SSF54637">
    <property type="entry name" value="Thioesterase/thiol ester dehydrase-isomerase"/>
    <property type="match status" value="2"/>
</dbReference>
<protein>
    <submittedName>
        <fullName evidence="6">Acyl-CoA thioesterase II</fullName>
    </submittedName>
</protein>
<feature type="domain" description="Acyl-CoA thioesterase-like C-terminal" evidence="5">
    <location>
        <begin position="228"/>
        <end position="345"/>
    </location>
</feature>
<dbReference type="RefSeq" id="XP_012051226.1">
    <property type="nucleotide sequence ID" value="XM_012195836.1"/>
</dbReference>
<dbReference type="OrthoDB" id="68328at2759"/>
<dbReference type="InterPro" id="IPR029069">
    <property type="entry name" value="HotDog_dom_sf"/>
</dbReference>
<dbReference type="GO" id="GO:0047617">
    <property type="term" value="F:fatty acyl-CoA hydrolase activity"/>
    <property type="evidence" value="ECO:0007669"/>
    <property type="project" value="InterPro"/>
</dbReference>
<accession>J9VY27</accession>
<gene>
    <name evidence="6" type="ORF">CNAG_03393</name>
</gene>
<dbReference type="Pfam" id="PF20789">
    <property type="entry name" value="4HBT_3C"/>
    <property type="match status" value="1"/>
</dbReference>
<dbReference type="Pfam" id="PF13622">
    <property type="entry name" value="4HBT_3"/>
    <property type="match status" value="1"/>
</dbReference>